<sequence>LLLAIHVAQVHVIFKLPDHLGSYPHPLTYVEWFTTLLHCDPITSLYVASCST</sequence>
<dbReference type="HOGENOM" id="CLU_3074372_0_0_1"/>
<name>A0A0C9ZD48_9AGAM</name>
<dbReference type="Proteomes" id="UP000054018">
    <property type="component" value="Unassembled WGS sequence"/>
</dbReference>
<evidence type="ECO:0000313" key="1">
    <source>
        <dbReference type="EMBL" id="KIK20372.1"/>
    </source>
</evidence>
<feature type="non-terminal residue" evidence="1">
    <location>
        <position position="1"/>
    </location>
</feature>
<protein>
    <submittedName>
        <fullName evidence="1">Uncharacterized protein</fullName>
    </submittedName>
</protein>
<reference evidence="2" key="2">
    <citation type="submission" date="2015-01" db="EMBL/GenBank/DDBJ databases">
        <title>Evolutionary Origins and Diversification of the Mycorrhizal Mutualists.</title>
        <authorList>
            <consortium name="DOE Joint Genome Institute"/>
            <consortium name="Mycorrhizal Genomics Consortium"/>
            <person name="Kohler A."/>
            <person name="Kuo A."/>
            <person name="Nagy L.G."/>
            <person name="Floudas D."/>
            <person name="Copeland A."/>
            <person name="Barry K.W."/>
            <person name="Cichocki N."/>
            <person name="Veneault-Fourrey C."/>
            <person name="LaButti K."/>
            <person name="Lindquist E.A."/>
            <person name="Lipzen A."/>
            <person name="Lundell T."/>
            <person name="Morin E."/>
            <person name="Murat C."/>
            <person name="Riley R."/>
            <person name="Ohm R."/>
            <person name="Sun H."/>
            <person name="Tunlid A."/>
            <person name="Henrissat B."/>
            <person name="Grigoriev I.V."/>
            <person name="Hibbett D.S."/>
            <person name="Martin F."/>
        </authorList>
    </citation>
    <scope>NUCLEOTIDE SEQUENCE [LARGE SCALE GENOMIC DNA]</scope>
    <source>
        <strain evidence="2">441</strain>
    </source>
</reference>
<organism evidence="1 2">
    <name type="scientific">Pisolithus microcarpus 441</name>
    <dbReference type="NCBI Taxonomy" id="765257"/>
    <lineage>
        <taxon>Eukaryota</taxon>
        <taxon>Fungi</taxon>
        <taxon>Dikarya</taxon>
        <taxon>Basidiomycota</taxon>
        <taxon>Agaricomycotina</taxon>
        <taxon>Agaricomycetes</taxon>
        <taxon>Agaricomycetidae</taxon>
        <taxon>Boletales</taxon>
        <taxon>Sclerodermatineae</taxon>
        <taxon>Pisolithaceae</taxon>
        <taxon>Pisolithus</taxon>
    </lineage>
</organism>
<evidence type="ECO:0000313" key="2">
    <source>
        <dbReference type="Proteomes" id="UP000054018"/>
    </source>
</evidence>
<dbReference type="EMBL" id="KN833766">
    <property type="protein sequence ID" value="KIK20372.1"/>
    <property type="molecule type" value="Genomic_DNA"/>
</dbReference>
<dbReference type="OrthoDB" id="2606601at2759"/>
<reference evidence="1 2" key="1">
    <citation type="submission" date="2014-04" db="EMBL/GenBank/DDBJ databases">
        <authorList>
            <consortium name="DOE Joint Genome Institute"/>
            <person name="Kuo A."/>
            <person name="Kohler A."/>
            <person name="Costa M.D."/>
            <person name="Nagy L.G."/>
            <person name="Floudas D."/>
            <person name="Copeland A."/>
            <person name="Barry K.W."/>
            <person name="Cichocki N."/>
            <person name="Veneault-Fourrey C."/>
            <person name="LaButti K."/>
            <person name="Lindquist E.A."/>
            <person name="Lipzen A."/>
            <person name="Lundell T."/>
            <person name="Morin E."/>
            <person name="Murat C."/>
            <person name="Sun H."/>
            <person name="Tunlid A."/>
            <person name="Henrissat B."/>
            <person name="Grigoriev I.V."/>
            <person name="Hibbett D.S."/>
            <person name="Martin F."/>
            <person name="Nordberg H.P."/>
            <person name="Cantor M.N."/>
            <person name="Hua S.X."/>
        </authorList>
    </citation>
    <scope>NUCLEOTIDE SEQUENCE [LARGE SCALE GENOMIC DNA]</scope>
    <source>
        <strain evidence="1 2">441</strain>
    </source>
</reference>
<accession>A0A0C9ZD48</accession>
<proteinExistence type="predicted"/>
<gene>
    <name evidence="1" type="ORF">PISMIDRAFT_105871</name>
</gene>
<keyword evidence="2" id="KW-1185">Reference proteome</keyword>
<dbReference type="AlphaFoldDB" id="A0A0C9ZD48"/>